<proteinExistence type="predicted"/>
<dbReference type="PANTHER" id="PTHR31996">
    <property type="entry name" value="COILED-COIL DOMAIN-CONTAINING PROTEIN 115"/>
    <property type="match status" value="1"/>
</dbReference>
<evidence type="ECO:0000313" key="2">
    <source>
        <dbReference type="EMBL" id="JAV16581.1"/>
    </source>
</evidence>
<dbReference type="GO" id="GO:0051082">
    <property type="term" value="F:unfolded protein binding"/>
    <property type="evidence" value="ECO:0007669"/>
    <property type="project" value="TreeGrafter"/>
</dbReference>
<dbReference type="PANTHER" id="PTHR31996:SF2">
    <property type="entry name" value="COILED-COIL DOMAIN-CONTAINING PROTEIN 115"/>
    <property type="match status" value="1"/>
</dbReference>
<evidence type="ECO:0000256" key="1">
    <source>
        <dbReference type="ARBA" id="ARBA00093634"/>
    </source>
</evidence>
<dbReference type="EMBL" id="GFDG01002218">
    <property type="protein sequence ID" value="JAV16581.1"/>
    <property type="molecule type" value="Transcribed_RNA"/>
</dbReference>
<organism evidence="2">
    <name type="scientific">Haematobia irritans</name>
    <name type="common">Horn fly</name>
    <name type="synonym">Conops irritans</name>
    <dbReference type="NCBI Taxonomy" id="7368"/>
    <lineage>
        <taxon>Eukaryota</taxon>
        <taxon>Metazoa</taxon>
        <taxon>Ecdysozoa</taxon>
        <taxon>Arthropoda</taxon>
        <taxon>Hexapoda</taxon>
        <taxon>Insecta</taxon>
        <taxon>Pterygota</taxon>
        <taxon>Neoptera</taxon>
        <taxon>Endopterygota</taxon>
        <taxon>Diptera</taxon>
        <taxon>Brachycera</taxon>
        <taxon>Muscomorpha</taxon>
        <taxon>Muscoidea</taxon>
        <taxon>Muscidae</taxon>
        <taxon>Haematobia</taxon>
    </lineage>
</organism>
<reference evidence="2" key="1">
    <citation type="submission" date="2017-01" db="EMBL/GenBank/DDBJ databases">
        <title>An insight into the sialome and mialome of the horn fly, Haematobia irritans.</title>
        <authorList>
            <person name="Breijo M."/>
            <person name="Boiani M."/>
            <person name="Ures X."/>
            <person name="Rocha S."/>
            <person name="Sequeira M."/>
            <person name="Ribeiro J.M."/>
        </authorList>
    </citation>
    <scope>NUCLEOTIDE SEQUENCE</scope>
</reference>
<dbReference type="AlphaFoldDB" id="A0A1L8ECX7"/>
<name>A0A1L8ECX7_HAEIR</name>
<dbReference type="GO" id="GO:0070072">
    <property type="term" value="P:vacuolar proton-transporting V-type ATPase complex assembly"/>
    <property type="evidence" value="ECO:0007669"/>
    <property type="project" value="InterPro"/>
</dbReference>
<accession>A0A1L8ECX7</accession>
<dbReference type="Gene3D" id="1.10.287.3240">
    <property type="match status" value="1"/>
</dbReference>
<dbReference type="InterPro" id="IPR040357">
    <property type="entry name" value="Vma22/CCDC115"/>
</dbReference>
<sequence>MPTEISVINNLLDSLYLELLNLIEQHTECRVNIERSNNSGQLLLAKTRYIQGSHAITLAQIPTENSEDFKALCYVEIDKTETKVSGEDKHLVRHKVDKAEGYVEPMHWFSALPPMTLRNAAIHFKKSVELVVEAANIQNEILAIMNRIDRLKLAKKQVVH</sequence>
<protein>
    <recommendedName>
        <fullName evidence="1">Vacuolar ATPase assembly protein VMA22</fullName>
    </recommendedName>
</protein>